<accession>A0A2P2N2A2</accession>
<organism evidence="1">
    <name type="scientific">Rhizophora mucronata</name>
    <name type="common">Asiatic mangrove</name>
    <dbReference type="NCBI Taxonomy" id="61149"/>
    <lineage>
        <taxon>Eukaryota</taxon>
        <taxon>Viridiplantae</taxon>
        <taxon>Streptophyta</taxon>
        <taxon>Embryophyta</taxon>
        <taxon>Tracheophyta</taxon>
        <taxon>Spermatophyta</taxon>
        <taxon>Magnoliopsida</taxon>
        <taxon>eudicotyledons</taxon>
        <taxon>Gunneridae</taxon>
        <taxon>Pentapetalae</taxon>
        <taxon>rosids</taxon>
        <taxon>fabids</taxon>
        <taxon>Malpighiales</taxon>
        <taxon>Rhizophoraceae</taxon>
        <taxon>Rhizophora</taxon>
    </lineage>
</organism>
<dbReference type="AlphaFoldDB" id="A0A2P2N2A2"/>
<protein>
    <submittedName>
        <fullName evidence="1">Uncharacterized protein</fullName>
    </submittedName>
</protein>
<sequence>MKTHKSIQQILRSISGDTMQLQIFVRIAIYGAKGWLH</sequence>
<name>A0A2P2N2A2_RHIMU</name>
<dbReference type="EMBL" id="GGEC01056138">
    <property type="protein sequence ID" value="MBX36622.1"/>
    <property type="molecule type" value="Transcribed_RNA"/>
</dbReference>
<reference evidence="1" key="1">
    <citation type="submission" date="2018-02" db="EMBL/GenBank/DDBJ databases">
        <title>Rhizophora mucronata_Transcriptome.</title>
        <authorList>
            <person name="Meera S.P."/>
            <person name="Sreeshan A."/>
            <person name="Augustine A."/>
        </authorList>
    </citation>
    <scope>NUCLEOTIDE SEQUENCE</scope>
    <source>
        <tissue evidence="1">Leaf</tissue>
    </source>
</reference>
<evidence type="ECO:0000313" key="1">
    <source>
        <dbReference type="EMBL" id="MBX36622.1"/>
    </source>
</evidence>
<proteinExistence type="predicted"/>